<gene>
    <name evidence="2" type="ORF">SAMN06309945_0008</name>
</gene>
<keyword evidence="3" id="KW-1185">Reference proteome</keyword>
<dbReference type="AlphaFoldDB" id="A0A1T5I7D4"/>
<feature type="transmembrane region" description="Helical" evidence="1">
    <location>
        <begin position="101"/>
        <end position="123"/>
    </location>
</feature>
<dbReference type="RefSeq" id="WP_077055531.1">
    <property type="nucleotide sequence ID" value="NZ_FUZP01000001.1"/>
</dbReference>
<feature type="transmembrane region" description="Helical" evidence="1">
    <location>
        <begin position="66"/>
        <end position="95"/>
    </location>
</feature>
<reference evidence="2 3" key="1">
    <citation type="submission" date="2017-02" db="EMBL/GenBank/DDBJ databases">
        <authorList>
            <person name="Peterson S.W."/>
        </authorList>
    </citation>
    <scope>NUCLEOTIDE SEQUENCE [LARGE SCALE GENOMIC DNA]</scope>
    <source>
        <strain evidence="2 3">VKM Ac-2059</strain>
    </source>
</reference>
<keyword evidence="1" id="KW-0812">Transmembrane</keyword>
<keyword evidence="1" id="KW-1133">Transmembrane helix</keyword>
<dbReference type="PANTHER" id="PTHR37309:SF1">
    <property type="entry name" value="SLR0284 PROTEIN"/>
    <property type="match status" value="1"/>
</dbReference>
<dbReference type="STRING" id="123320.SAMN06309945_0008"/>
<sequence>MGKFLIRIVINGVAIWLTTLIVAGVHVTPYDDGILPTVVTYLVVGLVFGIVNAIIGTLIRIVAFPLYILTLGLISFIVNGILLLITAGVTSWFGFGLTIDGFWWGVLGALVLGIINWIFGAILKPQLNEGRR</sequence>
<dbReference type="Proteomes" id="UP000190857">
    <property type="component" value="Unassembled WGS sequence"/>
</dbReference>
<feature type="transmembrane region" description="Helical" evidence="1">
    <location>
        <begin position="5"/>
        <end position="26"/>
    </location>
</feature>
<accession>A0A1T5I7D4</accession>
<evidence type="ECO:0000313" key="3">
    <source>
        <dbReference type="Proteomes" id="UP000190857"/>
    </source>
</evidence>
<dbReference type="EMBL" id="FUZP01000001">
    <property type="protein sequence ID" value="SKC35079.1"/>
    <property type="molecule type" value="Genomic_DNA"/>
</dbReference>
<dbReference type="OrthoDB" id="9810847at2"/>
<evidence type="ECO:0000256" key="1">
    <source>
        <dbReference type="SAM" id="Phobius"/>
    </source>
</evidence>
<protein>
    <submittedName>
        <fullName evidence="2">Putative membrane protein</fullName>
    </submittedName>
</protein>
<evidence type="ECO:0000313" key="2">
    <source>
        <dbReference type="EMBL" id="SKC35079.1"/>
    </source>
</evidence>
<proteinExistence type="predicted"/>
<organism evidence="2 3">
    <name type="scientific">Okibacterium fritillariae</name>
    <dbReference type="NCBI Taxonomy" id="123320"/>
    <lineage>
        <taxon>Bacteria</taxon>
        <taxon>Bacillati</taxon>
        <taxon>Actinomycetota</taxon>
        <taxon>Actinomycetes</taxon>
        <taxon>Micrococcales</taxon>
        <taxon>Microbacteriaceae</taxon>
        <taxon>Okibacterium</taxon>
    </lineage>
</organism>
<dbReference type="Pfam" id="PF04020">
    <property type="entry name" value="Phage_holin_4_2"/>
    <property type="match status" value="1"/>
</dbReference>
<dbReference type="PANTHER" id="PTHR37309">
    <property type="entry name" value="SLR0284 PROTEIN"/>
    <property type="match status" value="1"/>
</dbReference>
<feature type="transmembrane region" description="Helical" evidence="1">
    <location>
        <begin position="38"/>
        <end position="59"/>
    </location>
</feature>
<name>A0A1T5I7D4_9MICO</name>
<dbReference type="InterPro" id="IPR007165">
    <property type="entry name" value="Phage_holin_4_2"/>
</dbReference>
<keyword evidence="1" id="KW-0472">Membrane</keyword>